<evidence type="ECO:0000256" key="6">
    <source>
        <dbReference type="ARBA" id="ARBA00023136"/>
    </source>
</evidence>
<dbReference type="InterPro" id="IPR011066">
    <property type="entry name" value="MscS_channel_C_sf"/>
</dbReference>
<feature type="transmembrane region" description="Helical" evidence="7">
    <location>
        <begin position="333"/>
        <end position="350"/>
    </location>
</feature>
<reference evidence="10" key="1">
    <citation type="submission" date="2016-10" db="EMBL/GenBank/DDBJ databases">
        <authorList>
            <person name="de Groot N.N."/>
        </authorList>
    </citation>
    <scope>NUCLEOTIDE SEQUENCE</scope>
</reference>
<feature type="domain" description="Mechanosensitive ion channel MscS" evidence="8">
    <location>
        <begin position="416"/>
        <end position="483"/>
    </location>
</feature>
<dbReference type="Gene3D" id="3.30.70.100">
    <property type="match status" value="1"/>
</dbReference>
<proteinExistence type="inferred from homology"/>
<dbReference type="Gene3D" id="1.10.287.1260">
    <property type="match status" value="1"/>
</dbReference>
<dbReference type="SUPFAM" id="SSF82861">
    <property type="entry name" value="Mechanosensitive channel protein MscS (YggB), transmembrane region"/>
    <property type="match status" value="1"/>
</dbReference>
<dbReference type="Pfam" id="PF00924">
    <property type="entry name" value="MS_channel_2nd"/>
    <property type="match status" value="1"/>
</dbReference>
<gene>
    <name evidence="10" type="ORF">MNB_SV-10-1079</name>
</gene>
<accession>A0A1W1CSI2</accession>
<keyword evidence="6 7" id="KW-0472">Membrane</keyword>
<comment type="similarity">
    <text evidence="2">Belongs to the MscS (TC 1.A.23) family.</text>
</comment>
<comment type="subcellular location">
    <subcellularLocation>
        <location evidence="1">Cell membrane</location>
        <topology evidence="1">Multi-pass membrane protein</topology>
    </subcellularLocation>
</comment>
<dbReference type="InterPro" id="IPR006685">
    <property type="entry name" value="MscS_channel_2nd"/>
</dbReference>
<feature type="transmembrane region" description="Helical" evidence="7">
    <location>
        <begin position="371"/>
        <end position="392"/>
    </location>
</feature>
<evidence type="ECO:0000256" key="3">
    <source>
        <dbReference type="ARBA" id="ARBA00022475"/>
    </source>
</evidence>
<dbReference type="GO" id="GO:0005886">
    <property type="term" value="C:plasma membrane"/>
    <property type="evidence" value="ECO:0007669"/>
    <property type="project" value="UniProtKB-SubCell"/>
</dbReference>
<organism evidence="10">
    <name type="scientific">hydrothermal vent metagenome</name>
    <dbReference type="NCBI Taxonomy" id="652676"/>
    <lineage>
        <taxon>unclassified sequences</taxon>
        <taxon>metagenomes</taxon>
        <taxon>ecological metagenomes</taxon>
    </lineage>
</organism>
<evidence type="ECO:0000313" key="10">
    <source>
        <dbReference type="EMBL" id="SFV68766.1"/>
    </source>
</evidence>
<dbReference type="Pfam" id="PF21082">
    <property type="entry name" value="MS_channel_3rd"/>
    <property type="match status" value="1"/>
</dbReference>
<evidence type="ECO:0000256" key="4">
    <source>
        <dbReference type="ARBA" id="ARBA00022692"/>
    </source>
</evidence>
<evidence type="ECO:0000259" key="9">
    <source>
        <dbReference type="Pfam" id="PF21082"/>
    </source>
</evidence>
<dbReference type="PANTHER" id="PTHR30347:SF1">
    <property type="entry name" value="MECHANOSENSITIVE CHANNEL MSCK"/>
    <property type="match status" value="1"/>
</dbReference>
<dbReference type="EMBL" id="FPHL01000054">
    <property type="protein sequence ID" value="SFV68766.1"/>
    <property type="molecule type" value="Genomic_DNA"/>
</dbReference>
<dbReference type="SUPFAM" id="SSF50182">
    <property type="entry name" value="Sm-like ribonucleoproteins"/>
    <property type="match status" value="1"/>
</dbReference>
<dbReference type="GO" id="GO:0055085">
    <property type="term" value="P:transmembrane transport"/>
    <property type="evidence" value="ECO:0007669"/>
    <property type="project" value="InterPro"/>
</dbReference>
<dbReference type="SUPFAM" id="SSF82689">
    <property type="entry name" value="Mechanosensitive channel protein MscS (YggB), C-terminal domain"/>
    <property type="match status" value="1"/>
</dbReference>
<dbReference type="InterPro" id="IPR049278">
    <property type="entry name" value="MS_channel_C"/>
</dbReference>
<dbReference type="AlphaFoldDB" id="A0A1W1CSI2"/>
<feature type="transmembrane region" description="Helical" evidence="7">
    <location>
        <begin position="398"/>
        <end position="418"/>
    </location>
</feature>
<dbReference type="InterPro" id="IPR052702">
    <property type="entry name" value="MscS-like_channel"/>
</dbReference>
<evidence type="ECO:0000256" key="5">
    <source>
        <dbReference type="ARBA" id="ARBA00022989"/>
    </source>
</evidence>
<evidence type="ECO:0000256" key="2">
    <source>
        <dbReference type="ARBA" id="ARBA00008017"/>
    </source>
</evidence>
<dbReference type="Gene3D" id="2.30.30.60">
    <property type="match status" value="1"/>
</dbReference>
<dbReference type="InterPro" id="IPR010920">
    <property type="entry name" value="LSM_dom_sf"/>
</dbReference>
<dbReference type="PANTHER" id="PTHR30347">
    <property type="entry name" value="POTASSIUM CHANNEL RELATED"/>
    <property type="match status" value="1"/>
</dbReference>
<name>A0A1W1CSI2_9ZZZZ</name>
<keyword evidence="4 7" id="KW-0812">Transmembrane</keyword>
<protein>
    <submittedName>
        <fullName evidence="10">Potassium efflux system KefA protein / Small-conductance mechanosensitive channel</fullName>
    </submittedName>
</protein>
<feature type="domain" description="Mechanosensitive ion channel MscS C-terminal" evidence="9">
    <location>
        <begin position="494"/>
        <end position="581"/>
    </location>
</feature>
<keyword evidence="3" id="KW-1003">Cell membrane</keyword>
<evidence type="ECO:0000256" key="7">
    <source>
        <dbReference type="SAM" id="Phobius"/>
    </source>
</evidence>
<evidence type="ECO:0000256" key="1">
    <source>
        <dbReference type="ARBA" id="ARBA00004651"/>
    </source>
</evidence>
<sequence>MKTVFFLVSFMCLFLLSSQAADMNTTLEYADKTVYKKLLLSLEQEKNVTSETALEKSLLEILLRQPQKHMPTIALRMPKNSNDYRILFAAYIDIAIHNEHLRRQLKNRRQKIKTIESEIYKLDQNDPKLLSYQLQDALYHHNTLLYNKEMDIQRQQMQKILKILTLSLEQISIDSAAAGKMLSTRQALVQKLHLDINRLQIDKEQTELVNDKTDTLIIDRKIQKIQKLYAQAVKETATYEFLLFSHALKRKEHQVFALAKTIKALLGSTPELSVSAKAVMALLESMEKHYLGQIETFEGSGIQELKDIFQQSWELVNRPIFMINKTPISVFKLFWALVILVAGFLIGSFYKGRIQDLSLNRHSLTTSTRTILANIGYYIILLIAFFMTLNVLGIKLSSLALVAGALSVGIGFGLKNIVSNLVSGLILMFERSVKIGDYVELDDTLKGYITDIRMRSTTINTNDNIDIIVPNQRFIESNVVNWTMRDNLRRFFIPFGVKYGTDPQQVMDIVMKAVMESEYRNEIHDAPDKRNRVIMTGMGDSSVDFELLVWIEGAKMRRPKRTKSEFLVLIYKVLYENNIEIPFPQRDLHIRSVDEGVSFMTECRYMPKERT</sequence>
<dbReference type="InterPro" id="IPR011014">
    <property type="entry name" value="MscS_channel_TM-2"/>
</dbReference>
<evidence type="ECO:0000259" key="8">
    <source>
        <dbReference type="Pfam" id="PF00924"/>
    </source>
</evidence>
<dbReference type="InterPro" id="IPR023408">
    <property type="entry name" value="MscS_beta-dom_sf"/>
</dbReference>
<keyword evidence="5 7" id="KW-1133">Transmembrane helix</keyword>